<evidence type="ECO:0000313" key="3">
    <source>
        <dbReference type="Proteomes" id="UP000593577"/>
    </source>
</evidence>
<feature type="compositionally biased region" description="Basic and acidic residues" evidence="1">
    <location>
        <begin position="48"/>
        <end position="61"/>
    </location>
</feature>
<gene>
    <name evidence="2" type="ORF">Goari_007411</name>
</gene>
<sequence length="169" mass="19045">MQLSQELTQLKGLCNNILTLMTNHASGQLESHSILAEGKALDLLSARDSARSTEDSGSKEVAEEEDVTPKLFGVSIGVKRVRREGEDEMQSSFQVRQQDTEPASKIKEEPWMGKVMIKNRGCRKNVVLRDRSSRITWGAKMHLFWLLLECEDSPYSLAPGIEERDVVRV</sequence>
<feature type="region of interest" description="Disordered" evidence="1">
    <location>
        <begin position="83"/>
        <end position="102"/>
    </location>
</feature>
<organism evidence="2 3">
    <name type="scientific">Gossypium aridum</name>
    <name type="common">American cotton</name>
    <name type="synonym">Erioxylum aridum</name>
    <dbReference type="NCBI Taxonomy" id="34290"/>
    <lineage>
        <taxon>Eukaryota</taxon>
        <taxon>Viridiplantae</taxon>
        <taxon>Streptophyta</taxon>
        <taxon>Embryophyta</taxon>
        <taxon>Tracheophyta</taxon>
        <taxon>Spermatophyta</taxon>
        <taxon>Magnoliopsida</taxon>
        <taxon>eudicotyledons</taxon>
        <taxon>Gunneridae</taxon>
        <taxon>Pentapetalae</taxon>
        <taxon>rosids</taxon>
        <taxon>malvids</taxon>
        <taxon>Malvales</taxon>
        <taxon>Malvaceae</taxon>
        <taxon>Malvoideae</taxon>
        <taxon>Gossypium</taxon>
    </lineage>
</organism>
<evidence type="ECO:0000256" key="1">
    <source>
        <dbReference type="SAM" id="MobiDB-lite"/>
    </source>
</evidence>
<dbReference type="AlphaFoldDB" id="A0A7J8XS67"/>
<protein>
    <submittedName>
        <fullName evidence="2">Uncharacterized protein</fullName>
    </submittedName>
</protein>
<proteinExistence type="predicted"/>
<evidence type="ECO:0000313" key="2">
    <source>
        <dbReference type="EMBL" id="MBA0689694.1"/>
    </source>
</evidence>
<reference evidence="2 3" key="1">
    <citation type="journal article" date="2019" name="Genome Biol. Evol.">
        <title>Insights into the evolution of the New World diploid cottons (Gossypium, subgenus Houzingenia) based on genome sequencing.</title>
        <authorList>
            <person name="Grover C.E."/>
            <person name="Arick M.A. 2nd"/>
            <person name="Thrash A."/>
            <person name="Conover J.L."/>
            <person name="Sanders W.S."/>
            <person name="Peterson D.G."/>
            <person name="Frelichowski J.E."/>
            <person name="Scheffler J.A."/>
            <person name="Scheffler B.E."/>
            <person name="Wendel J.F."/>
        </authorList>
    </citation>
    <scope>NUCLEOTIDE SEQUENCE [LARGE SCALE GENOMIC DNA]</scope>
    <source>
        <strain evidence="2">185</strain>
        <tissue evidence="2">Leaf</tissue>
    </source>
</reference>
<accession>A0A7J8XS67</accession>
<feature type="region of interest" description="Disordered" evidence="1">
    <location>
        <begin position="47"/>
        <end position="66"/>
    </location>
</feature>
<comment type="caution">
    <text evidence="2">The sequence shown here is derived from an EMBL/GenBank/DDBJ whole genome shotgun (WGS) entry which is preliminary data.</text>
</comment>
<name>A0A7J8XS67_GOSAI</name>
<dbReference type="EMBL" id="JABFAA010000008">
    <property type="protein sequence ID" value="MBA0689694.1"/>
    <property type="molecule type" value="Genomic_DNA"/>
</dbReference>
<dbReference type="Proteomes" id="UP000593577">
    <property type="component" value="Unassembled WGS sequence"/>
</dbReference>
<keyword evidence="3" id="KW-1185">Reference proteome</keyword>